<sequence length="90" mass="9888">MLDYSVQAIIVATADERMALEGEDGHGVFTLALLEGLAGQADCGDGFVAARELADHVEKRVPDIALRKWRNELFPFGNFDGQTFPLVPRQ</sequence>
<reference evidence="1 2" key="1">
    <citation type="submission" date="2020-10" db="EMBL/GenBank/DDBJ databases">
        <title>Connecting structure to function with the recovery of over 1000 high-quality activated sludge metagenome-assembled genomes encoding full-length rRNA genes using long-read sequencing.</title>
        <authorList>
            <person name="Singleton C.M."/>
            <person name="Petriglieri F."/>
            <person name="Kristensen J.M."/>
            <person name="Kirkegaard R.H."/>
            <person name="Michaelsen T.Y."/>
            <person name="Andersen M.H."/>
            <person name="Karst S.M."/>
            <person name="Dueholm M.S."/>
            <person name="Nielsen P.H."/>
            <person name="Albertsen M."/>
        </authorList>
    </citation>
    <scope>NUCLEOTIDE SEQUENCE [LARGE SCALE GENOMIC DNA]</scope>
    <source>
        <strain evidence="1">EsbW_18-Q3-R4-48_BATAC.285</strain>
    </source>
</reference>
<dbReference type="Proteomes" id="UP000697998">
    <property type="component" value="Unassembled WGS sequence"/>
</dbReference>
<evidence type="ECO:0000313" key="2">
    <source>
        <dbReference type="Proteomes" id="UP000697998"/>
    </source>
</evidence>
<evidence type="ECO:0000313" key="1">
    <source>
        <dbReference type="EMBL" id="MBK7677369.1"/>
    </source>
</evidence>
<accession>A0A935Q1S6</accession>
<dbReference type="EMBL" id="JADJMH010000034">
    <property type="protein sequence ID" value="MBK7677369.1"/>
    <property type="molecule type" value="Genomic_DNA"/>
</dbReference>
<proteinExistence type="predicted"/>
<gene>
    <name evidence="1" type="ORF">IPJ27_22840</name>
</gene>
<comment type="caution">
    <text evidence="1">The sequence shown here is derived from an EMBL/GenBank/DDBJ whole genome shotgun (WGS) entry which is preliminary data.</text>
</comment>
<dbReference type="AlphaFoldDB" id="A0A935Q1S6"/>
<organism evidence="1 2">
    <name type="scientific">Candidatus Accumulibacter proximus</name>
    <dbReference type="NCBI Taxonomy" id="2954385"/>
    <lineage>
        <taxon>Bacteria</taxon>
        <taxon>Pseudomonadati</taxon>
        <taxon>Pseudomonadota</taxon>
        <taxon>Betaproteobacteria</taxon>
        <taxon>Candidatus Accumulibacter</taxon>
    </lineage>
</organism>
<name>A0A935Q1S6_9PROT</name>
<protein>
    <submittedName>
        <fullName evidence="1">Uncharacterized protein</fullName>
    </submittedName>
</protein>